<evidence type="ECO:0000256" key="1">
    <source>
        <dbReference type="ARBA" id="ARBA00023118"/>
    </source>
</evidence>
<name>A0A2S6FX91_9CLOT</name>
<keyword evidence="1" id="KW-0051">Antiviral defense</keyword>
<reference evidence="2 3" key="1">
    <citation type="submission" date="2018-02" db="EMBL/GenBank/DDBJ databases">
        <title>Genomic Encyclopedia of Archaeal and Bacterial Type Strains, Phase II (KMG-II): from individual species to whole genera.</title>
        <authorList>
            <person name="Goeker M."/>
        </authorList>
    </citation>
    <scope>NUCLEOTIDE SEQUENCE [LARGE SCALE GENOMIC DNA]</scope>
    <source>
        <strain evidence="2 3">DSM 15099</strain>
    </source>
</reference>
<accession>A0A2S6FX91</accession>
<gene>
    <name evidence="2" type="ORF">BD821_11047</name>
</gene>
<dbReference type="RefSeq" id="WP_207719956.1">
    <property type="nucleotide sequence ID" value="NZ_PTIS01000010.1"/>
</dbReference>
<dbReference type="GO" id="GO:0016788">
    <property type="term" value="F:hydrolase activity, acting on ester bonds"/>
    <property type="evidence" value="ECO:0007669"/>
    <property type="project" value="InterPro"/>
</dbReference>
<dbReference type="Proteomes" id="UP000239863">
    <property type="component" value="Unassembled WGS sequence"/>
</dbReference>
<proteinExistence type="predicted"/>
<dbReference type="EMBL" id="PTIS01000010">
    <property type="protein sequence ID" value="PPK48082.1"/>
    <property type="molecule type" value="Genomic_DNA"/>
</dbReference>
<sequence>MDIKVSQIEVKVYLLKDITIQDSLQEISKLIDKGFYLTEDYPKFHEKNDFKNYSFNSLWPIEPSKIYKEGKIYTFIIRTVDENLAMFFEKTLSNLYTESIKVLTTHKKVLIRKHIDKLYSITPVIAKFDTGYWRNNTDISIFEKRLKDNLIKKYNSYYNTIINEDFDLFNLIAFQNKKPISSSYKNIHILGDKISMEICENSSAQDLAFFAMGSGLLEMNPRGYGYVNAKWL</sequence>
<dbReference type="Gene3D" id="3.30.70.1900">
    <property type="match status" value="1"/>
</dbReference>
<comment type="caution">
    <text evidence="2">The sequence shown here is derived from an EMBL/GenBank/DDBJ whole genome shotgun (WGS) entry which is preliminary data.</text>
</comment>
<organism evidence="2 3">
    <name type="scientific">Clostridium algidicarnis DSM 15099</name>
    <dbReference type="NCBI Taxonomy" id="1121295"/>
    <lineage>
        <taxon>Bacteria</taxon>
        <taxon>Bacillati</taxon>
        <taxon>Bacillota</taxon>
        <taxon>Clostridia</taxon>
        <taxon>Eubacteriales</taxon>
        <taxon>Clostridiaceae</taxon>
        <taxon>Clostridium</taxon>
    </lineage>
</organism>
<dbReference type="NCBIfam" id="TIGR01877">
    <property type="entry name" value="cas_cas6"/>
    <property type="match status" value="1"/>
</dbReference>
<protein>
    <submittedName>
        <fullName evidence="2">CRISPR-associated endoribonuclease Cas6</fullName>
    </submittedName>
</protein>
<evidence type="ECO:0000313" key="2">
    <source>
        <dbReference type="EMBL" id="PPK48082.1"/>
    </source>
</evidence>
<dbReference type="InterPro" id="IPR010156">
    <property type="entry name" value="CRISPR-assoc_prot_Cas6"/>
</dbReference>
<evidence type="ECO:0000313" key="3">
    <source>
        <dbReference type="Proteomes" id="UP000239863"/>
    </source>
</evidence>
<dbReference type="GO" id="GO:0051607">
    <property type="term" value="P:defense response to virus"/>
    <property type="evidence" value="ECO:0007669"/>
    <property type="project" value="UniProtKB-KW"/>
</dbReference>
<dbReference type="AlphaFoldDB" id="A0A2S6FX91"/>